<evidence type="ECO:0000313" key="2">
    <source>
        <dbReference type="RefSeq" id="XP_026275371.1"/>
    </source>
</evidence>
<dbReference type="RefSeq" id="XP_026275371.1">
    <property type="nucleotide sequence ID" value="XM_026419586.2"/>
</dbReference>
<dbReference type="Proteomes" id="UP000504606">
    <property type="component" value="Unplaced"/>
</dbReference>
<dbReference type="GeneID" id="113204402"/>
<sequence>MGDFVEAVKPIERDINDILMSLERHLLSCDGTEIVIARSRALKTRVIPIAQFLTGPYKVDLVQRLRPLLQHHLISLAKNIGNILEALTEDFRDLPLDVGLALIEEVKHAISKTGNILSDYHGILLKIIINLMGMNTEYHEILRTTKCLEYILYVLCSLEIRNLTDEEALLSIVDVVLLAAEKDNQNKVLISKFIIPMVLGNLSQWPKDPSAKFILKNLLFLSRETISNLALCQEIFLENSGIEVLVRVLEEIDMTDLMDDYKSHPFDWARTLFSSIVCLLDSAVSHNRKVCQKAHEMEVLFILKGYLHVTPADQQGFLIACCVHILEGGVPYPDIKMVNDMYNILTQLSSKDRALIPSADLQRFLLELLAESLSVRSEKSHNKKCGTPHPSRVKKIGLAMSKNMFPIDHPATDSCKDMLLSHLPNEVKPAAVQSPEKRKVKFFISYAELIVFTNCVRMYGINMRAIRKVYPFHKDLTPGDLYAVWRAMWKKR</sequence>
<dbReference type="OrthoDB" id="10628927at2759"/>
<organism evidence="1 2">
    <name type="scientific">Frankliniella occidentalis</name>
    <name type="common">Western flower thrips</name>
    <name type="synonym">Euthrips occidentalis</name>
    <dbReference type="NCBI Taxonomy" id="133901"/>
    <lineage>
        <taxon>Eukaryota</taxon>
        <taxon>Metazoa</taxon>
        <taxon>Ecdysozoa</taxon>
        <taxon>Arthropoda</taxon>
        <taxon>Hexapoda</taxon>
        <taxon>Insecta</taxon>
        <taxon>Pterygota</taxon>
        <taxon>Neoptera</taxon>
        <taxon>Paraneoptera</taxon>
        <taxon>Thysanoptera</taxon>
        <taxon>Terebrantia</taxon>
        <taxon>Thripoidea</taxon>
        <taxon>Thripidae</taxon>
        <taxon>Frankliniella</taxon>
    </lineage>
</organism>
<dbReference type="AlphaFoldDB" id="A0A6J1S9I9"/>
<proteinExistence type="predicted"/>
<dbReference type="KEGG" id="foc:113204402"/>
<reference evidence="2" key="1">
    <citation type="submission" date="2025-08" db="UniProtKB">
        <authorList>
            <consortium name="RefSeq"/>
        </authorList>
    </citation>
    <scope>IDENTIFICATION</scope>
    <source>
        <tissue evidence="2">Whole organism</tissue>
    </source>
</reference>
<protein>
    <submittedName>
        <fullName evidence="2">Uncharacterized protein LOC113204402</fullName>
    </submittedName>
</protein>
<keyword evidence="1" id="KW-1185">Reference proteome</keyword>
<accession>A0A6J1S9I9</accession>
<name>A0A6J1S9I9_FRAOC</name>
<gene>
    <name evidence="2" type="primary">LOC113204402</name>
</gene>
<evidence type="ECO:0000313" key="1">
    <source>
        <dbReference type="Proteomes" id="UP000504606"/>
    </source>
</evidence>